<feature type="domain" description="Core-binding (CB)" evidence="5">
    <location>
        <begin position="123"/>
        <end position="214"/>
    </location>
</feature>
<dbReference type="Gene3D" id="1.10.443.10">
    <property type="entry name" value="Intergrase catalytic core"/>
    <property type="match status" value="1"/>
</dbReference>
<dbReference type="Gene3D" id="1.10.150.130">
    <property type="match status" value="1"/>
</dbReference>
<dbReference type="InterPro" id="IPR011010">
    <property type="entry name" value="DNA_brk_join_enz"/>
</dbReference>
<evidence type="ECO:0000256" key="3">
    <source>
        <dbReference type="ARBA" id="ARBA00023172"/>
    </source>
</evidence>
<gene>
    <name evidence="6" type="ORF">IC229_24395</name>
</gene>
<dbReference type="InterPro" id="IPR013762">
    <property type="entry name" value="Integrase-like_cat_sf"/>
</dbReference>
<evidence type="ECO:0000256" key="1">
    <source>
        <dbReference type="ARBA" id="ARBA00022908"/>
    </source>
</evidence>
<dbReference type="InterPro" id="IPR044068">
    <property type="entry name" value="CB"/>
</dbReference>
<dbReference type="InterPro" id="IPR010998">
    <property type="entry name" value="Integrase_recombinase_N"/>
</dbReference>
<comment type="caution">
    <text evidence="6">The sequence shown here is derived from an EMBL/GenBank/DDBJ whole genome shotgun (WGS) entry which is preliminary data.</text>
</comment>
<keyword evidence="1" id="KW-0229">DNA integration</keyword>
<keyword evidence="7" id="KW-1185">Reference proteome</keyword>
<dbReference type="RefSeq" id="WP_190889810.1">
    <property type="nucleotide sequence ID" value="NZ_JACWZY010000025.1"/>
</dbReference>
<dbReference type="AlphaFoldDB" id="A0A926XZI0"/>
<protein>
    <submittedName>
        <fullName evidence="6">Phage integrase SAM-like domain-containing protein</fullName>
    </submittedName>
</protein>
<proteinExistence type="predicted"/>
<organism evidence="6 7">
    <name type="scientific">Spirosoma profusum</name>
    <dbReference type="NCBI Taxonomy" id="2771354"/>
    <lineage>
        <taxon>Bacteria</taxon>
        <taxon>Pseudomonadati</taxon>
        <taxon>Bacteroidota</taxon>
        <taxon>Cytophagia</taxon>
        <taxon>Cytophagales</taxon>
        <taxon>Cytophagaceae</taxon>
        <taxon>Spirosoma</taxon>
    </lineage>
</organism>
<dbReference type="EMBL" id="JACWZY010000025">
    <property type="protein sequence ID" value="MBD2703809.1"/>
    <property type="molecule type" value="Genomic_DNA"/>
</dbReference>
<evidence type="ECO:0000259" key="5">
    <source>
        <dbReference type="PROSITE" id="PS51900"/>
    </source>
</evidence>
<reference evidence="6" key="1">
    <citation type="submission" date="2020-09" db="EMBL/GenBank/DDBJ databases">
        <authorList>
            <person name="Kim M.K."/>
        </authorList>
    </citation>
    <scope>NUCLEOTIDE SEQUENCE</scope>
    <source>
        <strain evidence="6">BT702</strain>
    </source>
</reference>
<dbReference type="InterPro" id="IPR025269">
    <property type="entry name" value="SAM-like_dom"/>
</dbReference>
<name>A0A926XZI0_9BACT</name>
<dbReference type="GO" id="GO:0003677">
    <property type="term" value="F:DNA binding"/>
    <property type="evidence" value="ECO:0007669"/>
    <property type="project" value="UniProtKB-UniRule"/>
</dbReference>
<dbReference type="PROSITE" id="PS51900">
    <property type="entry name" value="CB"/>
    <property type="match status" value="1"/>
</dbReference>
<keyword evidence="2 4" id="KW-0238">DNA-binding</keyword>
<evidence type="ECO:0000313" key="7">
    <source>
        <dbReference type="Proteomes" id="UP000598820"/>
    </source>
</evidence>
<dbReference type="GO" id="GO:0006310">
    <property type="term" value="P:DNA recombination"/>
    <property type="evidence" value="ECO:0007669"/>
    <property type="project" value="UniProtKB-KW"/>
</dbReference>
<accession>A0A926XZI0</accession>
<dbReference type="GO" id="GO:0015074">
    <property type="term" value="P:DNA integration"/>
    <property type="evidence" value="ECO:0007669"/>
    <property type="project" value="UniProtKB-KW"/>
</dbReference>
<dbReference type="Proteomes" id="UP000598820">
    <property type="component" value="Unassembled WGS sequence"/>
</dbReference>
<sequence>MFKSIVNKLTFCFRIRSKQTSGEVMLYCRLGLNGERTTEYRTGICVTLDVWKRKQELLQEACSEALKLHLQLDQFRSQHEQILQSQKIIAPLPRANTVRQAWSRQHLPNLRASDGLNVPNPHLSLRVVYQDYITHLDTRPKEERKADKTRASYRMAGQHLNTFLNKKRQPGFLAEQITPGFGMQFYDYLREKSINADTANRYLTFVKAALHHALLYDRIQVNGLFQFKPPRGNPAKRIVFLSETALAELKVLPLIGIRDIVRKWALFMCYTGLDYNDALKVVTHESVFRVNTPYGDKWVYQRLKLRHAPAWGECHIPILPQAQELFRELAKGKRPRLKVINTHLKEIAQKLQLPFEFCSKVCRKTAGVVFLKEGYSMPSIQKILGHQSLSMTERHYLTIQSFVVDSDMAKIRQSPANGNNAFTHIYKAS</sequence>
<evidence type="ECO:0000256" key="4">
    <source>
        <dbReference type="PROSITE-ProRule" id="PRU01248"/>
    </source>
</evidence>
<dbReference type="SUPFAM" id="SSF56349">
    <property type="entry name" value="DNA breaking-rejoining enzymes"/>
    <property type="match status" value="1"/>
</dbReference>
<evidence type="ECO:0000256" key="2">
    <source>
        <dbReference type="ARBA" id="ARBA00023125"/>
    </source>
</evidence>
<keyword evidence="3" id="KW-0233">DNA recombination</keyword>
<evidence type="ECO:0000313" key="6">
    <source>
        <dbReference type="EMBL" id="MBD2703809.1"/>
    </source>
</evidence>
<dbReference type="Pfam" id="PF13102">
    <property type="entry name" value="Phage_int_SAM_5"/>
    <property type="match status" value="1"/>
</dbReference>